<dbReference type="InterPro" id="IPR036439">
    <property type="entry name" value="Dockerin_dom_sf"/>
</dbReference>
<sequence length="354" mass="38017">MARGWLVAILLGALLAWGPLWAAGSGDVNGDGHFDEQDLAVIDAYLAGTVLLADEQIQAADGDGDGRVSQADRDLLEQRLKELAVGHAPGRIQAESANSGVVLDRATGKPLAGVEIALPDEGVTVRTDSQGRFQLPGATKGKILTVRAANYAPQATAAPGGEGGFRLELERLSPRLVVLDDSLHHLGDDKYGYGSANYREFRLRAEGPRLERTFYLDALPEPMRLRVGSIIGLDTAHSVAMGQSALSQFAGSRPDGLRIYLNGRPLQKIYLNGDNLTVRLPPALLRRGANVLRLETHPLQLPGEADDELARVVRLYGLVNYDDIEFAHLLLIDDSAGGRHIRVQGEILPTAVGP</sequence>
<dbReference type="HOGENOM" id="CLU_762399_0_0_3"/>
<feature type="chain" id="PRO_5004664039" description="Dockerin domain-containing protein" evidence="1">
    <location>
        <begin position="23"/>
        <end position="354"/>
    </location>
</feature>
<dbReference type="AlphaFoldDB" id="U5QKF9"/>
<dbReference type="Gene3D" id="2.60.40.1120">
    <property type="entry name" value="Carboxypeptidase-like, regulatory domain"/>
    <property type="match status" value="1"/>
</dbReference>
<dbReference type="InterPro" id="IPR002105">
    <property type="entry name" value="Dockerin_1_rpt"/>
</dbReference>
<proteinExistence type="predicted"/>
<dbReference type="OrthoDB" id="9815657at2"/>
<dbReference type="SUPFAM" id="SSF63446">
    <property type="entry name" value="Type I dockerin domain"/>
    <property type="match status" value="1"/>
</dbReference>
<organism evidence="3 4">
    <name type="scientific">Gloeobacter kilaueensis (strain ATCC BAA-2537 / CCAP 1431/1 / ULC 316 / JS1)</name>
    <dbReference type="NCBI Taxonomy" id="1183438"/>
    <lineage>
        <taxon>Bacteria</taxon>
        <taxon>Bacillati</taxon>
        <taxon>Cyanobacteriota</taxon>
        <taxon>Cyanophyceae</taxon>
        <taxon>Gloeobacterales</taxon>
        <taxon>Gloeobacteraceae</taxon>
        <taxon>Gloeobacter</taxon>
    </lineage>
</organism>
<dbReference type="InterPro" id="IPR016134">
    <property type="entry name" value="Dockerin_dom"/>
</dbReference>
<keyword evidence="1" id="KW-0732">Signal</keyword>
<evidence type="ECO:0000256" key="1">
    <source>
        <dbReference type="SAM" id="SignalP"/>
    </source>
</evidence>
<dbReference type="Pfam" id="PF13620">
    <property type="entry name" value="CarboxypepD_reg"/>
    <property type="match status" value="1"/>
</dbReference>
<accession>U5QKF9</accession>
<name>U5QKF9_GLOK1</name>
<dbReference type="PATRIC" id="fig|1183438.3.peg.3162"/>
<dbReference type="EMBL" id="CP003587">
    <property type="protein sequence ID" value="AGY59462.1"/>
    <property type="molecule type" value="Genomic_DNA"/>
</dbReference>
<gene>
    <name evidence="3" type="ORF">GKIL_3216</name>
</gene>
<dbReference type="GO" id="GO:0000272">
    <property type="term" value="P:polysaccharide catabolic process"/>
    <property type="evidence" value="ECO:0007669"/>
    <property type="project" value="InterPro"/>
</dbReference>
<dbReference type="CDD" id="cd14256">
    <property type="entry name" value="Dockerin_I"/>
    <property type="match status" value="1"/>
</dbReference>
<dbReference type="PROSITE" id="PS51766">
    <property type="entry name" value="DOCKERIN"/>
    <property type="match status" value="1"/>
</dbReference>
<dbReference type="SUPFAM" id="SSF49464">
    <property type="entry name" value="Carboxypeptidase regulatory domain-like"/>
    <property type="match status" value="1"/>
</dbReference>
<dbReference type="GO" id="GO:0004553">
    <property type="term" value="F:hydrolase activity, hydrolyzing O-glycosyl compounds"/>
    <property type="evidence" value="ECO:0007669"/>
    <property type="project" value="InterPro"/>
</dbReference>
<dbReference type="Gene3D" id="1.10.1330.10">
    <property type="entry name" value="Dockerin domain"/>
    <property type="match status" value="1"/>
</dbReference>
<evidence type="ECO:0000313" key="3">
    <source>
        <dbReference type="EMBL" id="AGY59462.1"/>
    </source>
</evidence>
<evidence type="ECO:0000259" key="2">
    <source>
        <dbReference type="PROSITE" id="PS51766"/>
    </source>
</evidence>
<dbReference type="Pfam" id="PF00404">
    <property type="entry name" value="Dockerin_1"/>
    <property type="match status" value="1"/>
</dbReference>
<keyword evidence="4" id="KW-1185">Reference proteome</keyword>
<reference evidence="3 4" key="1">
    <citation type="journal article" date="2013" name="PLoS ONE">
        <title>Cultivation and Complete Genome Sequencing of Gloeobacter kilaueensis sp. nov., from a Lava Cave in Kilauea Caldera, Hawai'i.</title>
        <authorList>
            <person name="Saw J.H."/>
            <person name="Schatz M."/>
            <person name="Brown M.V."/>
            <person name="Kunkel D.D."/>
            <person name="Foster J.S."/>
            <person name="Shick H."/>
            <person name="Christensen S."/>
            <person name="Hou S."/>
            <person name="Wan X."/>
            <person name="Donachie S.P."/>
        </authorList>
    </citation>
    <scope>NUCLEOTIDE SEQUENCE [LARGE SCALE GENOMIC DNA]</scope>
    <source>
        <strain evidence="4">JS</strain>
    </source>
</reference>
<dbReference type="KEGG" id="glj:GKIL_3216"/>
<dbReference type="InterPro" id="IPR008969">
    <property type="entry name" value="CarboxyPept-like_regulatory"/>
</dbReference>
<evidence type="ECO:0000313" key="4">
    <source>
        <dbReference type="Proteomes" id="UP000017396"/>
    </source>
</evidence>
<dbReference type="Proteomes" id="UP000017396">
    <property type="component" value="Chromosome"/>
</dbReference>
<protein>
    <recommendedName>
        <fullName evidence="2">Dockerin domain-containing protein</fullName>
    </recommendedName>
</protein>
<feature type="domain" description="Dockerin" evidence="2">
    <location>
        <begin position="21"/>
        <end position="90"/>
    </location>
</feature>
<feature type="signal peptide" evidence="1">
    <location>
        <begin position="1"/>
        <end position="22"/>
    </location>
</feature>